<dbReference type="GO" id="GO:0006351">
    <property type="term" value="P:DNA-templated transcription"/>
    <property type="evidence" value="ECO:0007669"/>
    <property type="project" value="InterPro"/>
</dbReference>
<organism evidence="5 6">
    <name type="scientific">Lentinula raphanica</name>
    <dbReference type="NCBI Taxonomy" id="153919"/>
    <lineage>
        <taxon>Eukaryota</taxon>
        <taxon>Fungi</taxon>
        <taxon>Dikarya</taxon>
        <taxon>Basidiomycota</taxon>
        <taxon>Agaricomycotina</taxon>
        <taxon>Agaricomycetes</taxon>
        <taxon>Agaricomycetidae</taxon>
        <taxon>Agaricales</taxon>
        <taxon>Marasmiineae</taxon>
        <taxon>Omphalotaceae</taxon>
        <taxon>Lentinula</taxon>
    </lineage>
</organism>
<proteinExistence type="predicted"/>
<dbReference type="SMART" id="SM00906">
    <property type="entry name" value="Fungal_trans"/>
    <property type="match status" value="1"/>
</dbReference>
<comment type="caution">
    <text evidence="5">The sequence shown here is derived from an EMBL/GenBank/DDBJ whole genome shotgun (WGS) entry which is preliminary data.</text>
</comment>
<dbReference type="InterPro" id="IPR007219">
    <property type="entry name" value="XnlR_reg_dom"/>
</dbReference>
<dbReference type="GO" id="GO:0008270">
    <property type="term" value="F:zinc ion binding"/>
    <property type="evidence" value="ECO:0007669"/>
    <property type="project" value="InterPro"/>
</dbReference>
<dbReference type="CDD" id="cd12148">
    <property type="entry name" value="fungal_TF_MHR"/>
    <property type="match status" value="1"/>
</dbReference>
<evidence type="ECO:0000259" key="4">
    <source>
        <dbReference type="SMART" id="SM00906"/>
    </source>
</evidence>
<dbReference type="EMBL" id="MU805950">
    <property type="protein sequence ID" value="KAJ3844603.1"/>
    <property type="molecule type" value="Genomic_DNA"/>
</dbReference>
<dbReference type="CDD" id="cd00067">
    <property type="entry name" value="GAL4"/>
    <property type="match status" value="1"/>
</dbReference>
<dbReference type="InterPro" id="IPR050987">
    <property type="entry name" value="AtrR-like"/>
</dbReference>
<sequence>MSSRRKIKCDSAIVPGNCCSNCAYIGAECTHALPTKKRGPKNPYVQELEERIRVMSEKLRVKSFELQDQQENSLVPLNGSTSTRSLPSNPLSAVLSPILSDGKSGLSGPDNELHSPPSVLCLDFARGQFFGPSSGFTLMKRAYDLKTEALNDYDISMHSLCQRTQYWEMHPWEQASRDQQMPRYEFPDTDLINSLVSLYLVNVNIFFPIIHPPTLKRLVAEDFHVRDQNFGATVLLVCALGSRYSDDPRVLHTPGCQLSSGHRWFSQVKMIRESLFERPTLYNLQSICLAILYLIGTPEPKASWLLVALGLRFCCELGLHRRKPDGHTWTLEEEQEKRAFWVLVTLDKLTASFLGRPSAIHDEDIDADLPQQLSDEEWEDQEQSIEKPSIVAAFISYIRLCDILDFALQTLYSTRKSQLILGLVGQDWREKVVYDLDSSLNEWINSLPNYLRSDLGKQSRGIFALQSAFLYTSYYHLQIYIHRPFLSKPASGTLPSLSICLTAAKSCARVLGCQQSGSLASLPHTQYAAFAAGVILLFYLWANKRAGITIDQHREVQSVEILLRVLEQQETKFASAGRFWDMLTELKRGYDARGGTDGLRSPHSESTSWTGASGNNVAENEAAKSEHFEQQAEQESTQLAIDVWAKAPPGFTYNEWLYYIEDMGGMREA</sequence>
<dbReference type="PANTHER" id="PTHR46910">
    <property type="entry name" value="TRANSCRIPTION FACTOR PDR1"/>
    <property type="match status" value="1"/>
</dbReference>
<evidence type="ECO:0000313" key="6">
    <source>
        <dbReference type="Proteomes" id="UP001163846"/>
    </source>
</evidence>
<feature type="compositionally biased region" description="Polar residues" evidence="3">
    <location>
        <begin position="604"/>
        <end position="615"/>
    </location>
</feature>
<evidence type="ECO:0000256" key="3">
    <source>
        <dbReference type="SAM" id="MobiDB-lite"/>
    </source>
</evidence>
<dbReference type="Pfam" id="PF04082">
    <property type="entry name" value="Fungal_trans"/>
    <property type="match status" value="1"/>
</dbReference>
<keyword evidence="1" id="KW-0479">Metal-binding</keyword>
<dbReference type="PANTHER" id="PTHR46910:SF38">
    <property type="entry name" value="ZN(2)-C6 FUNGAL-TYPE DOMAIN-CONTAINING PROTEIN"/>
    <property type="match status" value="1"/>
</dbReference>
<protein>
    <submittedName>
        <fullName evidence="5">Fungal-specific transcription factor domain-containing protein</fullName>
    </submittedName>
</protein>
<accession>A0AA38PL07</accession>
<dbReference type="InterPro" id="IPR036864">
    <property type="entry name" value="Zn2-C6_fun-type_DNA-bd_sf"/>
</dbReference>
<keyword evidence="6" id="KW-1185">Reference proteome</keyword>
<keyword evidence="2" id="KW-0539">Nucleus</keyword>
<evidence type="ECO:0000256" key="2">
    <source>
        <dbReference type="ARBA" id="ARBA00023242"/>
    </source>
</evidence>
<dbReference type="GO" id="GO:0003677">
    <property type="term" value="F:DNA binding"/>
    <property type="evidence" value="ECO:0007669"/>
    <property type="project" value="InterPro"/>
</dbReference>
<name>A0AA38PL07_9AGAR</name>
<dbReference type="Proteomes" id="UP001163846">
    <property type="component" value="Unassembled WGS sequence"/>
</dbReference>
<dbReference type="AlphaFoldDB" id="A0AA38PL07"/>
<reference evidence="5" key="1">
    <citation type="submission" date="2022-08" db="EMBL/GenBank/DDBJ databases">
        <authorList>
            <consortium name="DOE Joint Genome Institute"/>
            <person name="Min B."/>
            <person name="Riley R."/>
            <person name="Sierra-Patev S."/>
            <person name="Naranjo-Ortiz M."/>
            <person name="Looney B."/>
            <person name="Konkel Z."/>
            <person name="Slot J.C."/>
            <person name="Sakamoto Y."/>
            <person name="Steenwyk J.L."/>
            <person name="Rokas A."/>
            <person name="Carro J."/>
            <person name="Camarero S."/>
            <person name="Ferreira P."/>
            <person name="Molpeceres G."/>
            <person name="Ruiz-Duenas F.J."/>
            <person name="Serrano A."/>
            <person name="Henrissat B."/>
            <person name="Drula E."/>
            <person name="Hughes K.W."/>
            <person name="Mata J.L."/>
            <person name="Ishikawa N.K."/>
            <person name="Vargas-Isla R."/>
            <person name="Ushijima S."/>
            <person name="Smith C.A."/>
            <person name="Ahrendt S."/>
            <person name="Andreopoulos W."/>
            <person name="He G."/>
            <person name="Labutti K."/>
            <person name="Lipzen A."/>
            <person name="Ng V."/>
            <person name="Sandor L."/>
            <person name="Barry K."/>
            <person name="Martinez A.T."/>
            <person name="Xiao Y."/>
            <person name="Gibbons J.G."/>
            <person name="Terashima K."/>
            <person name="Hibbett D.S."/>
            <person name="Grigoriev I.V."/>
        </authorList>
    </citation>
    <scope>NUCLEOTIDE SEQUENCE</scope>
    <source>
        <strain evidence="5">TFB9207</strain>
    </source>
</reference>
<evidence type="ECO:0000313" key="5">
    <source>
        <dbReference type="EMBL" id="KAJ3844603.1"/>
    </source>
</evidence>
<gene>
    <name evidence="5" type="ORF">F5878DRAFT_85934</name>
</gene>
<dbReference type="GO" id="GO:0000981">
    <property type="term" value="F:DNA-binding transcription factor activity, RNA polymerase II-specific"/>
    <property type="evidence" value="ECO:0007669"/>
    <property type="project" value="InterPro"/>
</dbReference>
<evidence type="ECO:0000256" key="1">
    <source>
        <dbReference type="ARBA" id="ARBA00022723"/>
    </source>
</evidence>
<dbReference type="Gene3D" id="4.10.240.10">
    <property type="entry name" value="Zn(2)-C6 fungal-type DNA-binding domain"/>
    <property type="match status" value="1"/>
</dbReference>
<feature type="domain" description="Xylanolytic transcriptional activator regulatory" evidence="4">
    <location>
        <begin position="303"/>
        <end position="376"/>
    </location>
</feature>
<feature type="region of interest" description="Disordered" evidence="3">
    <location>
        <begin position="594"/>
        <end position="615"/>
    </location>
</feature>
<dbReference type="InterPro" id="IPR001138">
    <property type="entry name" value="Zn2Cys6_DnaBD"/>
</dbReference>